<feature type="compositionally biased region" description="Acidic residues" evidence="1">
    <location>
        <begin position="1"/>
        <end position="13"/>
    </location>
</feature>
<feature type="domain" description="hAT-like transposase RNase-H fold" evidence="2">
    <location>
        <begin position="113"/>
        <end position="216"/>
    </location>
</feature>
<feature type="region of interest" description="Disordered" evidence="1">
    <location>
        <begin position="1"/>
        <end position="31"/>
    </location>
</feature>
<feature type="compositionally biased region" description="Polar residues" evidence="1">
    <location>
        <begin position="223"/>
        <end position="237"/>
    </location>
</feature>
<reference evidence="3" key="2">
    <citation type="submission" date="2021-03" db="UniProtKB">
        <authorList>
            <consortium name="EnsemblPlants"/>
        </authorList>
    </citation>
    <scope>IDENTIFICATION</scope>
</reference>
<sequence>MIMTLAEDDNEEGFLEKEDMPQPKQKRKATKQRSDIWDHFIKYTKHGQGMYTVVKYVNALERYYDEDPHYNDDLWDVDGYGKGLGKPRSNDWDHVQNLIILLKVFYNLTIHVSGSLYVTYNAYFHEVSDVDCLLKEWCASSDDNIKNMAMKMKEKCEKYWGDPKKLNVMLFISAILDPHYKWDCVKYGICQMYENDVALSVCKRVKKAFKDMYYEYKGSQVTTNSANTQSGGSNSSGVDGEPSIGNKGIIRARYKKLKATKDDVDAKSELDKYLDDDLPPDIFQIIDSFELQEDEEAIDQVFGMTKL</sequence>
<name>A0A803N7P8_CHEQI</name>
<evidence type="ECO:0000313" key="4">
    <source>
        <dbReference type="Proteomes" id="UP000596660"/>
    </source>
</evidence>
<accession>A0A803N7P8</accession>
<dbReference type="PANTHER" id="PTHR23272:SF161">
    <property type="entry name" value="ZINC FINGER BED DOMAIN-CONTAINING PROTEIN RICESLEEPER 1-LIKE"/>
    <property type="match status" value="1"/>
</dbReference>
<dbReference type="InterPro" id="IPR025525">
    <property type="entry name" value="hAT-like_transposase_RNase-H"/>
</dbReference>
<evidence type="ECO:0000313" key="3">
    <source>
        <dbReference type="EnsemblPlants" id="AUR62041802-RA:cds"/>
    </source>
</evidence>
<evidence type="ECO:0000256" key="1">
    <source>
        <dbReference type="SAM" id="MobiDB-lite"/>
    </source>
</evidence>
<feature type="region of interest" description="Disordered" evidence="1">
    <location>
        <begin position="223"/>
        <end position="244"/>
    </location>
</feature>
<evidence type="ECO:0000259" key="2">
    <source>
        <dbReference type="Pfam" id="PF14372"/>
    </source>
</evidence>
<keyword evidence="4" id="KW-1185">Reference proteome</keyword>
<reference evidence="3" key="1">
    <citation type="journal article" date="2017" name="Nature">
        <title>The genome of Chenopodium quinoa.</title>
        <authorList>
            <person name="Jarvis D.E."/>
            <person name="Ho Y.S."/>
            <person name="Lightfoot D.J."/>
            <person name="Schmoeckel S.M."/>
            <person name="Li B."/>
            <person name="Borm T.J.A."/>
            <person name="Ohyanagi H."/>
            <person name="Mineta K."/>
            <person name="Michell C.T."/>
            <person name="Saber N."/>
            <person name="Kharbatia N.M."/>
            <person name="Rupper R.R."/>
            <person name="Sharp A.R."/>
            <person name="Dally N."/>
            <person name="Boughton B.A."/>
            <person name="Woo Y.H."/>
            <person name="Gao G."/>
            <person name="Schijlen E.G.W.M."/>
            <person name="Guo X."/>
            <person name="Momin A.A."/>
            <person name="Negrao S."/>
            <person name="Al-Babili S."/>
            <person name="Gehring C."/>
            <person name="Roessner U."/>
            <person name="Jung C."/>
            <person name="Murphy K."/>
            <person name="Arold S.T."/>
            <person name="Gojobori T."/>
            <person name="van der Linden C.G."/>
            <person name="van Loo E.N."/>
            <person name="Jellen E.N."/>
            <person name="Maughan P.J."/>
            <person name="Tester M."/>
        </authorList>
    </citation>
    <scope>NUCLEOTIDE SEQUENCE [LARGE SCALE GENOMIC DNA]</scope>
    <source>
        <strain evidence="3">cv. PI 614886</strain>
    </source>
</reference>
<proteinExistence type="predicted"/>
<dbReference type="SUPFAM" id="SSF53098">
    <property type="entry name" value="Ribonuclease H-like"/>
    <property type="match status" value="1"/>
</dbReference>
<dbReference type="Pfam" id="PF14372">
    <property type="entry name" value="hAT-like_RNase-H"/>
    <property type="match status" value="1"/>
</dbReference>
<dbReference type="AlphaFoldDB" id="A0A803N7P8"/>
<dbReference type="Gramene" id="AUR62041802-RA">
    <property type="protein sequence ID" value="AUR62041802-RA:cds"/>
    <property type="gene ID" value="AUR62041802"/>
</dbReference>
<dbReference type="GO" id="GO:0003677">
    <property type="term" value="F:DNA binding"/>
    <property type="evidence" value="ECO:0007669"/>
    <property type="project" value="InterPro"/>
</dbReference>
<dbReference type="Proteomes" id="UP000596660">
    <property type="component" value="Unplaced"/>
</dbReference>
<dbReference type="InterPro" id="IPR012337">
    <property type="entry name" value="RNaseH-like_sf"/>
</dbReference>
<dbReference type="PANTHER" id="PTHR23272">
    <property type="entry name" value="BED FINGER-RELATED"/>
    <property type="match status" value="1"/>
</dbReference>
<organism evidence="3 4">
    <name type="scientific">Chenopodium quinoa</name>
    <name type="common">Quinoa</name>
    <dbReference type="NCBI Taxonomy" id="63459"/>
    <lineage>
        <taxon>Eukaryota</taxon>
        <taxon>Viridiplantae</taxon>
        <taxon>Streptophyta</taxon>
        <taxon>Embryophyta</taxon>
        <taxon>Tracheophyta</taxon>
        <taxon>Spermatophyta</taxon>
        <taxon>Magnoliopsida</taxon>
        <taxon>eudicotyledons</taxon>
        <taxon>Gunneridae</taxon>
        <taxon>Pentapetalae</taxon>
        <taxon>Caryophyllales</taxon>
        <taxon>Chenopodiaceae</taxon>
        <taxon>Chenopodioideae</taxon>
        <taxon>Atripliceae</taxon>
        <taxon>Chenopodium</taxon>
    </lineage>
</organism>
<protein>
    <recommendedName>
        <fullName evidence="2">hAT-like transposase RNase-H fold domain-containing protein</fullName>
    </recommendedName>
</protein>
<dbReference type="EnsemblPlants" id="AUR62041802-RA">
    <property type="protein sequence ID" value="AUR62041802-RA:cds"/>
    <property type="gene ID" value="AUR62041802"/>
</dbReference>